<dbReference type="AlphaFoldDB" id="A0A345JQ63"/>
<keyword evidence="2" id="KW-1185">Reference proteome</keyword>
<name>A0A345JQ63_9GAMM</name>
<dbReference type="Proteomes" id="UP000253862">
    <property type="component" value="Chromosome"/>
</dbReference>
<evidence type="ECO:0000313" key="2">
    <source>
        <dbReference type="Proteomes" id="UP000253862"/>
    </source>
</evidence>
<dbReference type="EMBL" id="CP022375">
    <property type="protein sequence ID" value="AXH29459.1"/>
    <property type="molecule type" value="Genomic_DNA"/>
</dbReference>
<organism evidence="1 2">
    <name type="scientific">Francisella opportunistica</name>
    <dbReference type="NCBI Taxonomy" id="2016517"/>
    <lineage>
        <taxon>Bacteria</taxon>
        <taxon>Pseudomonadati</taxon>
        <taxon>Pseudomonadota</taxon>
        <taxon>Gammaproteobacteria</taxon>
        <taxon>Thiotrichales</taxon>
        <taxon>Francisellaceae</taxon>
        <taxon>Francisella</taxon>
    </lineage>
</organism>
<sequence length="68" mass="7632">MYLIVCGINTTNNNPSDIKKSILAILYLSIMANIKLSSVVENIKNTILLNPIIYLIVKLYSSLSYKLN</sequence>
<evidence type="ECO:0000313" key="1">
    <source>
        <dbReference type="EMBL" id="AXH29459.1"/>
    </source>
</evidence>
<accession>A0A345JQ63</accession>
<gene>
    <name evidence="1" type="ORF">CGC43_02095</name>
</gene>
<protein>
    <submittedName>
        <fullName evidence="1">Uncharacterized protein</fullName>
    </submittedName>
</protein>
<proteinExistence type="predicted"/>
<reference evidence="1 2" key="1">
    <citation type="submission" date="2017-07" db="EMBL/GenBank/DDBJ databases">
        <title>Complete genome sequences and comparative analysis of the novel pathogen Francisella opportunistica.</title>
        <authorList>
            <person name="Dietrich E.A."/>
            <person name="Kingry L.C."/>
            <person name="Petersen J.M."/>
        </authorList>
    </citation>
    <scope>NUCLEOTIDE SEQUENCE [LARGE SCALE GENOMIC DNA]</scope>
    <source>
        <strain evidence="1 2">14-2155</strain>
    </source>
</reference>